<proteinExistence type="predicted"/>
<evidence type="ECO:0000313" key="1">
    <source>
        <dbReference type="EMBL" id="DAD84532.1"/>
    </source>
</evidence>
<organism evidence="1">
    <name type="scientific">Siphoviridae sp. ctA4S13</name>
    <dbReference type="NCBI Taxonomy" id="2826179"/>
    <lineage>
        <taxon>Viruses</taxon>
        <taxon>Duplodnaviria</taxon>
        <taxon>Heunggongvirae</taxon>
        <taxon>Uroviricota</taxon>
        <taxon>Caudoviricetes</taxon>
    </lineage>
</organism>
<dbReference type="EMBL" id="BK014961">
    <property type="protein sequence ID" value="DAD84532.1"/>
    <property type="molecule type" value="Genomic_DNA"/>
</dbReference>
<protein>
    <submittedName>
        <fullName evidence="1">Uncharacterized protein</fullName>
    </submittedName>
</protein>
<accession>A0A8S5MQN3</accession>
<name>A0A8S5MQN3_9CAUD</name>
<reference evidence="1" key="1">
    <citation type="journal article" date="2021" name="Proc. Natl. Acad. Sci. U.S.A.">
        <title>A Catalog of Tens of Thousands of Viruses from Human Metagenomes Reveals Hidden Associations with Chronic Diseases.</title>
        <authorList>
            <person name="Tisza M.J."/>
            <person name="Buck C.B."/>
        </authorList>
    </citation>
    <scope>NUCLEOTIDE SEQUENCE</scope>
    <source>
        <strain evidence="1">CtA4S13</strain>
    </source>
</reference>
<sequence>MKKNERLYGVCVTNDGIRPYQNDGHKGTLTEWGTISFVSRKHQCLQTSHRGGHIIRIYEKISSTPTT</sequence>